<name>A0A8J6TAY0_9BACT</name>
<dbReference type="EMBL" id="JACNLL010000080">
    <property type="protein sequence ID" value="MBC8200161.1"/>
    <property type="molecule type" value="Genomic_DNA"/>
</dbReference>
<reference evidence="2 3" key="1">
    <citation type="submission" date="2020-08" db="EMBL/GenBank/DDBJ databases">
        <title>Bridging the membrane lipid divide: bacteria of the FCB group superphylum have the potential to synthesize archaeal ether lipids.</title>
        <authorList>
            <person name="Villanueva L."/>
            <person name="Von Meijenfeldt F.A.B."/>
            <person name="Westbye A.B."/>
            <person name="Yadav S."/>
            <person name="Hopmans E.C."/>
            <person name="Dutilh B.E."/>
            <person name="Sinninghe Damste J.S."/>
        </authorList>
    </citation>
    <scope>NUCLEOTIDE SEQUENCE [LARGE SCALE GENOMIC DNA]</scope>
    <source>
        <strain evidence="2">NIOZ-UU82</strain>
    </source>
</reference>
<organism evidence="2 3">
    <name type="scientific">Candidatus Desulfaltia bathyphila</name>
    <dbReference type="NCBI Taxonomy" id="2841697"/>
    <lineage>
        <taxon>Bacteria</taxon>
        <taxon>Pseudomonadati</taxon>
        <taxon>Thermodesulfobacteriota</taxon>
        <taxon>Desulfobacteria</taxon>
        <taxon>Desulfobacterales</taxon>
        <taxon>Desulfobacterales incertae sedis</taxon>
        <taxon>Candidatus Desulfaltia</taxon>
    </lineage>
</organism>
<dbReference type="GO" id="GO:0035438">
    <property type="term" value="F:cyclic-di-GMP binding"/>
    <property type="evidence" value="ECO:0007669"/>
    <property type="project" value="InterPro"/>
</dbReference>
<dbReference type="AlphaFoldDB" id="A0A8J6TAY0"/>
<feature type="domain" description="PilZ" evidence="1">
    <location>
        <begin position="12"/>
        <end position="100"/>
    </location>
</feature>
<dbReference type="InterPro" id="IPR009875">
    <property type="entry name" value="PilZ_domain"/>
</dbReference>
<comment type="caution">
    <text evidence="2">The sequence shown here is derived from an EMBL/GenBank/DDBJ whole genome shotgun (WGS) entry which is preliminary data.</text>
</comment>
<dbReference type="Proteomes" id="UP000603545">
    <property type="component" value="Unassembled WGS sequence"/>
</dbReference>
<evidence type="ECO:0000259" key="1">
    <source>
        <dbReference type="Pfam" id="PF07238"/>
    </source>
</evidence>
<proteinExistence type="predicted"/>
<accession>A0A8J6TAY0</accession>
<protein>
    <submittedName>
        <fullName evidence="2">PilZ domain-containing protein</fullName>
    </submittedName>
</protein>
<sequence length="113" mass="13277">MHDDFGKNGCIERRSEPRKMIDKYFRVELSKDGLTHFYNFKLRDISSKGMCILVKEGSDVLKSLKVGDILDMKYYTEEHSSQPQQFKTKIKYITKDHQERFKGHCLVGLSIIE</sequence>
<evidence type="ECO:0000313" key="2">
    <source>
        <dbReference type="EMBL" id="MBC8200161.1"/>
    </source>
</evidence>
<dbReference type="Pfam" id="PF07238">
    <property type="entry name" value="PilZ"/>
    <property type="match status" value="1"/>
</dbReference>
<evidence type="ECO:0000313" key="3">
    <source>
        <dbReference type="Proteomes" id="UP000603545"/>
    </source>
</evidence>
<gene>
    <name evidence="2" type="ORF">H8E80_09010</name>
</gene>